<reference evidence="12 13" key="1">
    <citation type="submission" date="2012-06" db="EMBL/GenBank/DDBJ databases">
        <title>Finished chromosome of genome of Microcoleus sp. PCC 7113.</title>
        <authorList>
            <consortium name="US DOE Joint Genome Institute"/>
            <person name="Gugger M."/>
            <person name="Coursin T."/>
            <person name="Rippka R."/>
            <person name="Tandeau De Marsac N."/>
            <person name="Huntemann M."/>
            <person name="Wei C.-L."/>
            <person name="Han J."/>
            <person name="Detter J.C."/>
            <person name="Han C."/>
            <person name="Tapia R."/>
            <person name="Chen A."/>
            <person name="Kyrpides N."/>
            <person name="Mavromatis K."/>
            <person name="Markowitz V."/>
            <person name="Szeto E."/>
            <person name="Ivanova N."/>
            <person name="Pagani I."/>
            <person name="Pati A."/>
            <person name="Goodwin L."/>
            <person name="Nordberg H.P."/>
            <person name="Cantor M.N."/>
            <person name="Hua S.X."/>
            <person name="Woyke T."/>
            <person name="Kerfeld C.A."/>
        </authorList>
    </citation>
    <scope>NUCLEOTIDE SEQUENCE [LARGE SCALE GENOMIC DNA]</scope>
    <source>
        <strain evidence="12 13">PCC 7113</strain>
    </source>
</reference>
<dbReference type="GO" id="GO:0005524">
    <property type="term" value="F:ATP binding"/>
    <property type="evidence" value="ECO:0007669"/>
    <property type="project" value="InterPro"/>
</dbReference>
<dbReference type="InterPro" id="IPR011990">
    <property type="entry name" value="TPR-like_helical_dom_sf"/>
</dbReference>
<dbReference type="RefSeq" id="WP_015184170.1">
    <property type="nucleotide sequence ID" value="NC_019738.1"/>
</dbReference>
<dbReference type="SMART" id="SM00387">
    <property type="entry name" value="HATPase_c"/>
    <property type="match status" value="1"/>
</dbReference>
<dbReference type="InterPro" id="IPR003594">
    <property type="entry name" value="HATPase_dom"/>
</dbReference>
<dbReference type="SUPFAM" id="SSF52540">
    <property type="entry name" value="P-loop containing nucleoside triphosphate hydrolases"/>
    <property type="match status" value="1"/>
</dbReference>
<dbReference type="eggNOG" id="COG0515">
    <property type="taxonomic scope" value="Bacteria"/>
</dbReference>
<dbReference type="eggNOG" id="COG2203">
    <property type="taxonomic scope" value="Bacteria"/>
</dbReference>
<dbReference type="InterPro" id="IPR005467">
    <property type="entry name" value="His_kinase_dom"/>
</dbReference>
<dbReference type="PROSITE" id="PS50112">
    <property type="entry name" value="PAS"/>
    <property type="match status" value="1"/>
</dbReference>
<dbReference type="InterPro" id="IPR000719">
    <property type="entry name" value="Prot_kinase_dom"/>
</dbReference>
<name>K9WJT6_9CYAN</name>
<feature type="coiled-coil region" evidence="6">
    <location>
        <begin position="1752"/>
        <end position="1782"/>
    </location>
</feature>
<keyword evidence="13" id="KW-1185">Reference proteome</keyword>
<proteinExistence type="predicted"/>
<dbReference type="SUPFAM" id="SSF55874">
    <property type="entry name" value="ATPase domain of HSP90 chaperone/DNA topoisomerase II/histidine kinase"/>
    <property type="match status" value="1"/>
</dbReference>
<dbReference type="SUPFAM" id="SSF56112">
    <property type="entry name" value="Protein kinase-like (PK-like)"/>
    <property type="match status" value="1"/>
</dbReference>
<evidence type="ECO:0000256" key="6">
    <source>
        <dbReference type="SAM" id="Coils"/>
    </source>
</evidence>
<dbReference type="KEGG" id="mic:Mic7113_4337"/>
<dbReference type="Pfam" id="PF02518">
    <property type="entry name" value="HATPase_c"/>
    <property type="match status" value="1"/>
</dbReference>
<dbReference type="InterPro" id="IPR011009">
    <property type="entry name" value="Kinase-like_dom_sf"/>
</dbReference>
<dbReference type="InterPro" id="IPR013656">
    <property type="entry name" value="PAS_4"/>
</dbReference>
<dbReference type="Gene3D" id="3.30.565.10">
    <property type="entry name" value="Histidine kinase-like ATPase, C-terminal domain"/>
    <property type="match status" value="1"/>
</dbReference>
<dbReference type="PRINTS" id="PR00344">
    <property type="entry name" value="BCTRLSENSOR"/>
</dbReference>
<dbReference type="InterPro" id="IPR036097">
    <property type="entry name" value="HisK_dim/P_sf"/>
</dbReference>
<evidence type="ECO:0000256" key="4">
    <source>
        <dbReference type="ARBA" id="ARBA00022777"/>
    </source>
</evidence>
<evidence type="ECO:0000259" key="8">
    <source>
        <dbReference type="PROSITE" id="PS50011"/>
    </source>
</evidence>
<dbReference type="Gene3D" id="3.40.50.300">
    <property type="entry name" value="P-loop containing nucleotide triphosphate hydrolases"/>
    <property type="match status" value="1"/>
</dbReference>
<dbReference type="Pfam" id="PF01590">
    <property type="entry name" value="GAF"/>
    <property type="match status" value="1"/>
</dbReference>
<comment type="catalytic activity">
    <reaction evidence="1">
        <text>ATP + protein L-histidine = ADP + protein N-phospho-L-histidine.</text>
        <dbReference type="EC" id="2.7.13.3"/>
    </reaction>
</comment>
<keyword evidence="4" id="KW-0418">Kinase</keyword>
<feature type="region of interest" description="Disordered" evidence="7">
    <location>
        <begin position="348"/>
        <end position="373"/>
    </location>
</feature>
<dbReference type="CDD" id="cd00130">
    <property type="entry name" value="PAS"/>
    <property type="match status" value="1"/>
</dbReference>
<dbReference type="InterPro" id="IPR000014">
    <property type="entry name" value="PAS"/>
</dbReference>
<evidence type="ECO:0000256" key="7">
    <source>
        <dbReference type="SAM" id="MobiDB-lite"/>
    </source>
</evidence>
<dbReference type="InterPro" id="IPR003018">
    <property type="entry name" value="GAF"/>
</dbReference>
<dbReference type="Gene3D" id="3.30.450.20">
    <property type="entry name" value="PAS domain"/>
    <property type="match status" value="1"/>
</dbReference>
<dbReference type="eggNOG" id="COG4191">
    <property type="taxonomic scope" value="Bacteria"/>
</dbReference>
<dbReference type="InterPro" id="IPR000700">
    <property type="entry name" value="PAS-assoc_C"/>
</dbReference>
<dbReference type="Pfam" id="PF08448">
    <property type="entry name" value="PAS_4"/>
    <property type="match status" value="1"/>
</dbReference>
<gene>
    <name evidence="12" type="ORF">Mic7113_4337</name>
</gene>
<accession>K9WJT6</accession>
<dbReference type="PANTHER" id="PTHR43642">
    <property type="entry name" value="HYBRID SIGNAL TRANSDUCTION HISTIDINE KINASE G"/>
    <property type="match status" value="1"/>
</dbReference>
<feature type="domain" description="Protein kinase" evidence="8">
    <location>
        <begin position="7"/>
        <end position="288"/>
    </location>
</feature>
<evidence type="ECO:0000256" key="2">
    <source>
        <dbReference type="ARBA" id="ARBA00012438"/>
    </source>
</evidence>
<dbReference type="CDD" id="cd00082">
    <property type="entry name" value="HisKA"/>
    <property type="match status" value="1"/>
</dbReference>
<dbReference type="SUPFAM" id="SSF47384">
    <property type="entry name" value="Homodimeric domain of signal transducing histidine kinase"/>
    <property type="match status" value="1"/>
</dbReference>
<evidence type="ECO:0000259" key="10">
    <source>
        <dbReference type="PROSITE" id="PS50112"/>
    </source>
</evidence>
<dbReference type="Gene3D" id="3.30.450.40">
    <property type="match status" value="1"/>
</dbReference>
<evidence type="ECO:0000313" key="13">
    <source>
        <dbReference type="Proteomes" id="UP000010471"/>
    </source>
</evidence>
<dbReference type="SUPFAM" id="SSF55785">
    <property type="entry name" value="PYP-like sensor domain (PAS domain)"/>
    <property type="match status" value="1"/>
</dbReference>
<dbReference type="InterPro" id="IPR041664">
    <property type="entry name" value="AAA_16"/>
</dbReference>
<dbReference type="CDD" id="cd14014">
    <property type="entry name" value="STKc_PknB_like"/>
    <property type="match status" value="1"/>
</dbReference>
<dbReference type="InterPro" id="IPR036890">
    <property type="entry name" value="HATPase_C_sf"/>
</dbReference>
<dbReference type="GO" id="GO:0000155">
    <property type="term" value="F:phosphorelay sensor kinase activity"/>
    <property type="evidence" value="ECO:0007669"/>
    <property type="project" value="InterPro"/>
</dbReference>
<dbReference type="Gene3D" id="1.10.287.130">
    <property type="match status" value="1"/>
</dbReference>
<keyword evidence="3" id="KW-0597">Phosphoprotein</keyword>
<dbReference type="Gene3D" id="1.10.510.10">
    <property type="entry name" value="Transferase(Phosphotransferase) domain 1"/>
    <property type="match status" value="1"/>
</dbReference>
<dbReference type="InterPro" id="IPR001610">
    <property type="entry name" value="PAC"/>
</dbReference>
<protein>
    <recommendedName>
        <fullName evidence="2">histidine kinase</fullName>
        <ecNumber evidence="2">2.7.13.3</ecNumber>
    </recommendedName>
</protein>
<evidence type="ECO:0000313" key="12">
    <source>
        <dbReference type="EMBL" id="AFZ20034.1"/>
    </source>
</evidence>
<dbReference type="Pfam" id="PF00069">
    <property type="entry name" value="Pkinase"/>
    <property type="match status" value="1"/>
</dbReference>
<dbReference type="EMBL" id="CP003630">
    <property type="protein sequence ID" value="AFZ20034.1"/>
    <property type="molecule type" value="Genomic_DNA"/>
</dbReference>
<keyword evidence="5" id="KW-0902">Two-component regulatory system</keyword>
<dbReference type="Pfam" id="PF13191">
    <property type="entry name" value="AAA_16"/>
    <property type="match status" value="1"/>
</dbReference>
<dbReference type="InterPro" id="IPR035965">
    <property type="entry name" value="PAS-like_dom_sf"/>
</dbReference>
<dbReference type="eggNOG" id="COG3899">
    <property type="taxonomic scope" value="Bacteria"/>
</dbReference>
<dbReference type="PATRIC" id="fig|1173027.3.peg.4792"/>
<feature type="domain" description="PAS" evidence="10">
    <location>
        <begin position="1608"/>
        <end position="1644"/>
    </location>
</feature>
<dbReference type="InterPro" id="IPR003661">
    <property type="entry name" value="HisK_dim/P_dom"/>
</dbReference>
<dbReference type="InterPro" id="IPR053159">
    <property type="entry name" value="Hybrid_Histidine_Kinase"/>
</dbReference>
<dbReference type="NCBIfam" id="TIGR00229">
    <property type="entry name" value="sensory_box"/>
    <property type="match status" value="1"/>
</dbReference>
<organism evidence="12 13">
    <name type="scientific">Allocoleopsis franciscana PCC 7113</name>
    <dbReference type="NCBI Taxonomy" id="1173027"/>
    <lineage>
        <taxon>Bacteria</taxon>
        <taxon>Bacillati</taxon>
        <taxon>Cyanobacteriota</taxon>
        <taxon>Cyanophyceae</taxon>
        <taxon>Coleofasciculales</taxon>
        <taxon>Coleofasciculaceae</taxon>
        <taxon>Allocoleopsis</taxon>
        <taxon>Allocoleopsis franciscana</taxon>
    </lineage>
</organism>
<dbReference type="Proteomes" id="UP000010471">
    <property type="component" value="Chromosome"/>
</dbReference>
<evidence type="ECO:0000259" key="9">
    <source>
        <dbReference type="PROSITE" id="PS50109"/>
    </source>
</evidence>
<dbReference type="PROSITE" id="PS50109">
    <property type="entry name" value="HIS_KIN"/>
    <property type="match status" value="1"/>
</dbReference>
<dbReference type="InterPro" id="IPR029016">
    <property type="entry name" value="GAF-like_dom_sf"/>
</dbReference>
<keyword evidence="4" id="KW-0808">Transferase</keyword>
<feature type="domain" description="PAC" evidence="11">
    <location>
        <begin position="1687"/>
        <end position="1739"/>
    </location>
</feature>
<dbReference type="OrthoDB" id="517727at2"/>
<dbReference type="PROSITE" id="PS50011">
    <property type="entry name" value="PROTEIN_KINASE_DOM"/>
    <property type="match status" value="1"/>
</dbReference>
<dbReference type="PROSITE" id="PS50113">
    <property type="entry name" value="PAC"/>
    <property type="match status" value="1"/>
</dbReference>
<dbReference type="STRING" id="1173027.Mic7113_4337"/>
<dbReference type="SMART" id="SM00065">
    <property type="entry name" value="GAF"/>
    <property type="match status" value="1"/>
</dbReference>
<dbReference type="EC" id="2.7.13.3" evidence="2"/>
<evidence type="ECO:0000256" key="1">
    <source>
        <dbReference type="ARBA" id="ARBA00000085"/>
    </source>
</evidence>
<dbReference type="PANTHER" id="PTHR43642:SF1">
    <property type="entry name" value="HYBRID SIGNAL TRANSDUCTION HISTIDINE KINASE G"/>
    <property type="match status" value="1"/>
</dbReference>
<dbReference type="SMART" id="SM00086">
    <property type="entry name" value="PAC"/>
    <property type="match status" value="1"/>
</dbReference>
<keyword evidence="6" id="KW-0175">Coiled coil</keyword>
<evidence type="ECO:0000259" key="11">
    <source>
        <dbReference type="PROSITE" id="PS50113"/>
    </source>
</evidence>
<sequence length="2077" mass="231795">MLLLNNITVKATIYESANSLVYRGIKNYDNTPVILKVLKEDYPSPQEIVRYKKEYAITHSLNLEGVIKAYSQQEYQRSLVIVLEDFGGESLKKWMKLSPQGYYPMPLPEFLSLAIKITKILGNIHSSNVIHKDINPGNIVLNPETGQVKIIDFGISTRLPSNSPPLVHPHGLEGTLAYMSPEQTGRMNRTLDYRTDFYSLGVTFYELLTGKLPFTTDDVLELVHCHIAKQPVPPKEGRRQTGALVRTGGRREEVPQSVSDIVIKLLAKNAEDRYQSAWGIQADLEECLRQVKATGRVENFRLGSQDISNKFQIPQKLYGREAEIETLLAAFKRVAGGELTSPPIPLLPEEGSPTSPFHKEKVSSSVLPPRRMDRGGLEGRGGLGCVEMMLVAGYSGIGKSALVQEIYKPITEKRGYFISGKFDQLQRNIPYSAVVHAFGGLMRQLLSESEAQLRQWQEKILAALGPNAQVIIDVIPEVELIIGKQPPVPELGGAESQNRFNLVFQNFIRVFCTKEYPLVIFLDDLQWVDSATLKLIELMMTDIDTQYLLLIGAYRDNEVNSTHPLMMVLDELRRQEATINQITLAPLKLEHISHLIADTLHSDTDSVKPLAELVKGKTEGNPFFVNEFLKTLYAENLLVFTPPTPLVNGGVREDSLFKGEEREHSLTSGGVQEKLINSPSYQGGVRGGRSLWQWDIAQIEAQNITDNVVELTIAKLKKLPQSTQEVLRLAACIGANFDLNTLSIICQKSEAVIFQDLLIAIESGLILPVSEFNTELLIQDYRFLHDRVQQAAYALIDESQKQVVHLQIGRNLLEKTSPEQRSERLFEIIDHLNQGLELVTARSERTEIARLNLMAGQKAKAATAYDAAFKYFTTGIQRLNSESWQSEYDLTLALYSEAAEAAYLQGCFDEMEQLIEVVLVHAKTVVDKVQVYDSSIQRYLSQGNLKEALKTGLEALKLLGIDLIENPSQADTQRELESTAALLAEREIEDLINLPEIAAPEPLAAITILSNMGSAAFITLPALWILIICKTVNLSITYGNTIWSPMYYAAYGFVLCGVVQDIELGYKFGQLAITSAERLNNKRGKARTLRFSGTHIMQWKVHLSNTIPMLADAYQSGVETGDFECAGYAAYNLCYNSFSAGEELTQLEQKTATYSKATNQIRRESPSNWLAIVWQTILNLLDRSENPSRLVGRVCNEEEALSHAIAVKDGTVIQILYLHKVMLCYLFEEHHQAVQTAILARKHFEQVSAIMILPVFCFYYSLALLSLSLDASNSEKAAWLNCVNTNQEKMQKWAEHAPMNYLHKFYLVKAEKARVLGQFLEAEEFYERAIDGAKENGYLQEEALAYELAAKFYLERGRLRFARTYMKEAHYTYTIWGAKAKVNDLEAKYPQLLTKSSTAKSITSTRTTHPTTTTGSQSGETLDLATVMKASQAISGEIVLDKLLSSLMKILIENTGAQTGFLLLEKAGQWVIEASGTVNSDNVPVFQSLSIDNHLPTSIINYVVRMKEIVVFNDAASEIQNPPPNSPLGKGGTKIPNLNDPYIKAHQTKSLLCTPLINQGQLRGIVYLENNLTIGAFTPERLEILQLLSGQAAIAITNAKLYAEVHASERRLTQFLEAIPVGIGVLDASGKPYYANRTAIELLGKGVVPSATAEQLGEVYQVYIAGTDQQYPSEQMSIVRALRGECATIDDVEIHHPDRVIPIESRGTPIFDEKGNVAYAIGAFQDITDRKQAQKLLTDYNHILEAQVAERTEALHQQAQELKLTLERLQRTQSQLIQAEKMSSLGQMVAGIAHEINNPTSFIYGNISPATGYAQDLLHLIALYQQYYPEPVAEIAAQIDAIEPNFIAEDFPKLLASIRQGAERIMQIVLSLRNFSRLDERECKRVDIHQGIDNTLVILQHRLKQQPNRPEIQVIKEYSELPNVECYAAQLNQVFMNILNNAIDALENVRSSSYSLAQEASYIVHSKVAELGRSNEQSTMNYEQSPTIWISTEVVEQNRVVIRIANNGSAIDPALHSKIFDPFFTTKPVGSGTGLGLSISYQIVVERHGGELTCHSTPEQITEFAIALPITQGKKSM</sequence>
<dbReference type="HOGENOM" id="CLU_000445_34_2_3"/>
<feature type="domain" description="Histidine kinase" evidence="9">
    <location>
        <begin position="1791"/>
        <end position="2072"/>
    </location>
</feature>
<evidence type="ECO:0000256" key="5">
    <source>
        <dbReference type="ARBA" id="ARBA00023012"/>
    </source>
</evidence>
<dbReference type="SUPFAM" id="SSF48452">
    <property type="entry name" value="TPR-like"/>
    <property type="match status" value="1"/>
</dbReference>
<evidence type="ECO:0000256" key="3">
    <source>
        <dbReference type="ARBA" id="ARBA00022553"/>
    </source>
</evidence>
<dbReference type="InterPro" id="IPR004358">
    <property type="entry name" value="Sig_transdc_His_kin-like_C"/>
</dbReference>
<dbReference type="InterPro" id="IPR027417">
    <property type="entry name" value="P-loop_NTPase"/>
</dbReference>
<dbReference type="SUPFAM" id="SSF55781">
    <property type="entry name" value="GAF domain-like"/>
    <property type="match status" value="1"/>
</dbReference>